<feature type="region of interest" description="Disordered" evidence="1">
    <location>
        <begin position="1"/>
        <end position="20"/>
    </location>
</feature>
<comment type="caution">
    <text evidence="2">The sequence shown here is derived from an EMBL/GenBank/DDBJ whole genome shotgun (WGS) entry which is preliminary data.</text>
</comment>
<evidence type="ECO:0000256" key="1">
    <source>
        <dbReference type="SAM" id="MobiDB-lite"/>
    </source>
</evidence>
<evidence type="ECO:0000313" key="2">
    <source>
        <dbReference type="EMBL" id="KUG23582.1"/>
    </source>
</evidence>
<proteinExistence type="predicted"/>
<dbReference type="AlphaFoldDB" id="A0A0W8FS88"/>
<accession>A0A0W8FS88</accession>
<gene>
    <name evidence="2" type="ORF">ASZ90_006631</name>
</gene>
<protein>
    <submittedName>
        <fullName evidence="2">Uncharacterized protein</fullName>
    </submittedName>
</protein>
<dbReference type="EMBL" id="LNQE01000898">
    <property type="protein sequence ID" value="KUG23582.1"/>
    <property type="molecule type" value="Genomic_DNA"/>
</dbReference>
<organism evidence="2">
    <name type="scientific">hydrocarbon metagenome</name>
    <dbReference type="NCBI Taxonomy" id="938273"/>
    <lineage>
        <taxon>unclassified sequences</taxon>
        <taxon>metagenomes</taxon>
        <taxon>ecological metagenomes</taxon>
    </lineage>
</organism>
<name>A0A0W8FS88_9ZZZZ</name>
<sequence length="100" mass="11302">MDSDSIATADKNIHESKNGSNQEVIVVDGRGYENNVNNKREIYTLVDVIEDTQTANNLNEEIIKKATAIIERIAREMVPEIAEKVIKEEIEKLKKLCSND</sequence>
<reference evidence="2" key="1">
    <citation type="journal article" date="2015" name="Proc. Natl. Acad. Sci. U.S.A.">
        <title>Networks of energetic and metabolic interactions define dynamics in microbial communities.</title>
        <authorList>
            <person name="Embree M."/>
            <person name="Liu J.K."/>
            <person name="Al-Bassam M.M."/>
            <person name="Zengler K."/>
        </authorList>
    </citation>
    <scope>NUCLEOTIDE SEQUENCE</scope>
</reference>